<sequence length="349" mass="36408">MSDHGYRRWRLPQLWQMLAADNPTDAHLHLATLRRQQTALETQRDRLRTLRDRLADGWPPERSEAATAFIQRLNDMIRAMSLTATGAAEVRSNLSLITDALDRARRELAPLVAEYEKTTKLPDQRVGEHARRLLDDHARRILMTADAAVSDPAAALDVALPAYERFSMQGTVAVPVDGGGGSTGTRTGRPATPQFDPPEPAAAEPPEFELAGGSGPTSTVTPVADPAGSIGGLVDHSVLGPGRVLGRVVRPTGVAAAGPGATNGNPGVRGGALNTQSAIGAPGSGAAGARGGVGGMGGYRASDTATSRRRTPEEGGGESWSVRQGVPPVIEAPPSRPHDAGPGIIGIDR</sequence>
<name>A0A9Q9MH35_9ACTN</name>
<evidence type="ECO:0000313" key="2">
    <source>
        <dbReference type="EMBL" id="UWZ56304.1"/>
    </source>
</evidence>
<dbReference type="EMBL" id="CP073767">
    <property type="protein sequence ID" value="UWZ56304.1"/>
    <property type="molecule type" value="Genomic_DNA"/>
</dbReference>
<proteinExistence type="predicted"/>
<feature type="compositionally biased region" description="Gly residues" evidence="1">
    <location>
        <begin position="282"/>
        <end position="298"/>
    </location>
</feature>
<feature type="compositionally biased region" description="Low complexity" evidence="1">
    <location>
        <begin position="256"/>
        <end position="266"/>
    </location>
</feature>
<dbReference type="Proteomes" id="UP001058003">
    <property type="component" value="Chromosome"/>
</dbReference>
<accession>A0A9Q9MH35</accession>
<dbReference type="RefSeq" id="WP_033359681.1">
    <property type="nucleotide sequence ID" value="NZ_CP073767.1"/>
</dbReference>
<dbReference type="AlphaFoldDB" id="A0A9Q9MH35"/>
<protein>
    <submittedName>
        <fullName evidence="2">Uncharacterized protein</fullName>
    </submittedName>
</protein>
<dbReference type="OrthoDB" id="3384464at2"/>
<reference evidence="2" key="1">
    <citation type="submission" date="2021-04" db="EMBL/GenBank/DDBJ databases">
        <title>Dactylosporangium aurantiacum NRRL B-8018 full assembly.</title>
        <authorList>
            <person name="Hartkoorn R.C."/>
            <person name="Beaudoing E."/>
            <person name="Hot D."/>
        </authorList>
    </citation>
    <scope>NUCLEOTIDE SEQUENCE</scope>
    <source>
        <strain evidence="2">NRRL B-8018</strain>
    </source>
</reference>
<evidence type="ECO:0000256" key="1">
    <source>
        <dbReference type="SAM" id="MobiDB-lite"/>
    </source>
</evidence>
<keyword evidence="3" id="KW-1185">Reference proteome</keyword>
<feature type="region of interest" description="Disordered" evidence="1">
    <location>
        <begin position="256"/>
        <end position="349"/>
    </location>
</feature>
<evidence type="ECO:0000313" key="3">
    <source>
        <dbReference type="Proteomes" id="UP001058003"/>
    </source>
</evidence>
<organism evidence="2 3">
    <name type="scientific">Dactylosporangium aurantiacum</name>
    <dbReference type="NCBI Taxonomy" id="35754"/>
    <lineage>
        <taxon>Bacteria</taxon>
        <taxon>Bacillati</taxon>
        <taxon>Actinomycetota</taxon>
        <taxon>Actinomycetes</taxon>
        <taxon>Micromonosporales</taxon>
        <taxon>Micromonosporaceae</taxon>
        <taxon>Dactylosporangium</taxon>
    </lineage>
</organism>
<gene>
    <name evidence="2" type="ORF">Daura_09060</name>
</gene>
<feature type="region of interest" description="Disordered" evidence="1">
    <location>
        <begin position="174"/>
        <end position="219"/>
    </location>
</feature>
<dbReference type="KEGG" id="daur:Daura_09060"/>